<sequence length="340" mass="38038">AEMTASKSEAIAPRCGEICPDYEIQYRIEKALLHPLEKDYGVQFVKAYTRSAATLHLGNPDLLRTPEALLRSVDYLLEVYDREELPFGLRFSFAEDRMRAVRQDSTITRISGEIALIIFEKQISFIIRSEYRARFERSRAFEAQLHATATEECFQKWSQLLADYGQANMNPSKLRREVAAAHCLKRAEAPESLLMAFEYRSIMGQDLFKTVFDLLLTYREGNSYGFFSLLSSLPASSLLRPACCPLVPPLRLTALATMAKAFKAPGIKLPLDVISAWLGFSSVVDARRCLAVAGVVVEGDGDYVLPAKMDVQRLTSTDRSEPVLIELECSLSLDSLTLGS</sequence>
<evidence type="ECO:0000313" key="3">
    <source>
        <dbReference type="Proteomes" id="UP001328107"/>
    </source>
</evidence>
<dbReference type="AlphaFoldDB" id="A0AAN5CKK2"/>
<name>A0AAN5CKK2_9BILA</name>
<evidence type="ECO:0000259" key="1">
    <source>
        <dbReference type="Pfam" id="PF03399"/>
    </source>
</evidence>
<protein>
    <recommendedName>
        <fullName evidence="1">SAC3/GANP/THP3 conserved domain-containing protein</fullName>
    </recommendedName>
</protein>
<dbReference type="Pfam" id="PF03399">
    <property type="entry name" value="SAC3_GANP"/>
    <property type="match status" value="1"/>
</dbReference>
<dbReference type="InterPro" id="IPR045107">
    <property type="entry name" value="SAC3/GANP/THP3"/>
</dbReference>
<comment type="caution">
    <text evidence="2">The sequence shown here is derived from an EMBL/GenBank/DDBJ whole genome shotgun (WGS) entry which is preliminary data.</text>
</comment>
<gene>
    <name evidence="2" type="ORF">PMAYCL1PPCAC_16294</name>
</gene>
<feature type="domain" description="SAC3/GANP/THP3 conserved" evidence="1">
    <location>
        <begin position="19"/>
        <end position="295"/>
    </location>
</feature>
<reference evidence="3" key="1">
    <citation type="submission" date="2022-10" db="EMBL/GenBank/DDBJ databases">
        <title>Genome assembly of Pristionchus species.</title>
        <authorList>
            <person name="Yoshida K."/>
            <person name="Sommer R.J."/>
        </authorList>
    </citation>
    <scope>NUCLEOTIDE SEQUENCE [LARGE SCALE GENOMIC DNA]</scope>
    <source>
        <strain evidence="3">RS5460</strain>
    </source>
</reference>
<dbReference type="GO" id="GO:0005737">
    <property type="term" value="C:cytoplasm"/>
    <property type="evidence" value="ECO:0007669"/>
    <property type="project" value="TreeGrafter"/>
</dbReference>
<dbReference type="Proteomes" id="UP001328107">
    <property type="component" value="Unassembled WGS sequence"/>
</dbReference>
<dbReference type="PANTHER" id="PTHR12436">
    <property type="entry name" value="80 KDA MCM3-ASSOCIATED PROTEIN"/>
    <property type="match status" value="1"/>
</dbReference>
<dbReference type="Gene3D" id="1.25.40.990">
    <property type="match status" value="1"/>
</dbReference>
<keyword evidence="3" id="KW-1185">Reference proteome</keyword>
<feature type="non-terminal residue" evidence="2">
    <location>
        <position position="1"/>
    </location>
</feature>
<dbReference type="EMBL" id="BTRK01000004">
    <property type="protein sequence ID" value="GMR46099.1"/>
    <property type="molecule type" value="Genomic_DNA"/>
</dbReference>
<dbReference type="PANTHER" id="PTHR12436:SF3">
    <property type="entry name" value="GERMINAL-CENTER ASSOCIATED NUCLEAR PROTEIN"/>
    <property type="match status" value="1"/>
</dbReference>
<dbReference type="InterPro" id="IPR005062">
    <property type="entry name" value="SAC3/GANP/THP3_conserved"/>
</dbReference>
<dbReference type="GO" id="GO:0070390">
    <property type="term" value="C:transcription export complex 2"/>
    <property type="evidence" value="ECO:0007669"/>
    <property type="project" value="TreeGrafter"/>
</dbReference>
<proteinExistence type="predicted"/>
<accession>A0AAN5CKK2</accession>
<organism evidence="2 3">
    <name type="scientific">Pristionchus mayeri</name>
    <dbReference type="NCBI Taxonomy" id="1317129"/>
    <lineage>
        <taxon>Eukaryota</taxon>
        <taxon>Metazoa</taxon>
        <taxon>Ecdysozoa</taxon>
        <taxon>Nematoda</taxon>
        <taxon>Chromadorea</taxon>
        <taxon>Rhabditida</taxon>
        <taxon>Rhabditina</taxon>
        <taxon>Diplogasteromorpha</taxon>
        <taxon>Diplogasteroidea</taxon>
        <taxon>Neodiplogasteridae</taxon>
        <taxon>Pristionchus</taxon>
    </lineage>
</organism>
<evidence type="ECO:0000313" key="2">
    <source>
        <dbReference type="EMBL" id="GMR46099.1"/>
    </source>
</evidence>
<dbReference type="GO" id="GO:0006406">
    <property type="term" value="P:mRNA export from nucleus"/>
    <property type="evidence" value="ECO:0007669"/>
    <property type="project" value="TreeGrafter"/>
</dbReference>